<evidence type="ECO:0000313" key="3">
    <source>
        <dbReference type="Proteomes" id="UP000315689"/>
    </source>
</evidence>
<comment type="caution">
    <text evidence="2">The sequence shown here is derived from an EMBL/GenBank/DDBJ whole genome shotgun (WGS) entry which is preliminary data.</text>
</comment>
<dbReference type="InterPro" id="IPR043519">
    <property type="entry name" value="NT_sf"/>
</dbReference>
<dbReference type="SUPFAM" id="SSF81301">
    <property type="entry name" value="Nucleotidyltransferase"/>
    <property type="match status" value="1"/>
</dbReference>
<reference evidence="2 3" key="1">
    <citation type="submission" date="2017-07" db="EMBL/GenBank/DDBJ databases">
        <title>Mechanisms for carbon and nitrogen cycling indicate functional differentiation within the Candidate Phyla Radiation.</title>
        <authorList>
            <person name="Danczak R.E."/>
            <person name="Johnston M.D."/>
            <person name="Kenah C."/>
            <person name="Slattery M."/>
            <person name="Wrighton K.C."/>
            <person name="Wilkins M.J."/>
        </authorList>
    </citation>
    <scope>NUCLEOTIDE SEQUENCE [LARGE SCALE GENOMIC DNA]</scope>
    <source>
        <strain evidence="2">Licking1014_7</strain>
    </source>
</reference>
<accession>A0A554LKC1</accession>
<dbReference type="Pfam" id="PF01909">
    <property type="entry name" value="NTP_transf_2"/>
    <property type="match status" value="1"/>
</dbReference>
<sequence length="161" mass="18916">MNKKLYQIRLSKARRFAQKIGRLPYVKMVALIGSMANGKANNNSDIDFFIQTAPKRIWTARFFILLWLLILGERPTSQNKAGKICLSWWADFDVFKKKRIKHQILFEKKAEITDYNEGIFEKALKFIQIAMIKNSKYNIRKGAFVRVRRHEIVLHGVLTDK</sequence>
<dbReference type="AlphaFoldDB" id="A0A554LKC1"/>
<dbReference type="InterPro" id="IPR002934">
    <property type="entry name" value="Polymerase_NTP_transf_dom"/>
</dbReference>
<evidence type="ECO:0000259" key="1">
    <source>
        <dbReference type="Pfam" id="PF01909"/>
    </source>
</evidence>
<dbReference type="EMBL" id="VMGK01000007">
    <property type="protein sequence ID" value="TSC93099.1"/>
    <property type="molecule type" value="Genomic_DNA"/>
</dbReference>
<gene>
    <name evidence="2" type="ORF">CEN89_262</name>
</gene>
<name>A0A554LKC1_9BACT</name>
<evidence type="ECO:0000313" key="2">
    <source>
        <dbReference type="EMBL" id="TSC93099.1"/>
    </source>
</evidence>
<organism evidence="2 3">
    <name type="scientific">Candidatus Berkelbacteria bacterium Licking1014_7</name>
    <dbReference type="NCBI Taxonomy" id="2017147"/>
    <lineage>
        <taxon>Bacteria</taxon>
        <taxon>Candidatus Berkelbacteria</taxon>
    </lineage>
</organism>
<proteinExistence type="predicted"/>
<protein>
    <recommendedName>
        <fullName evidence="1">Polymerase nucleotidyl transferase domain-containing protein</fullName>
    </recommendedName>
</protein>
<feature type="domain" description="Polymerase nucleotidyl transferase" evidence="1">
    <location>
        <begin position="14"/>
        <end position="74"/>
    </location>
</feature>
<dbReference type="GO" id="GO:0016779">
    <property type="term" value="F:nucleotidyltransferase activity"/>
    <property type="evidence" value="ECO:0007669"/>
    <property type="project" value="InterPro"/>
</dbReference>
<dbReference type="Gene3D" id="3.30.460.10">
    <property type="entry name" value="Beta Polymerase, domain 2"/>
    <property type="match status" value="1"/>
</dbReference>
<dbReference type="Proteomes" id="UP000315689">
    <property type="component" value="Unassembled WGS sequence"/>
</dbReference>
<dbReference type="CDD" id="cd05403">
    <property type="entry name" value="NT_KNTase_like"/>
    <property type="match status" value="1"/>
</dbReference>